<feature type="domain" description="HTH tetR-type" evidence="5">
    <location>
        <begin position="6"/>
        <end position="66"/>
    </location>
</feature>
<dbReference type="PANTHER" id="PTHR30055">
    <property type="entry name" value="HTH-TYPE TRANSCRIPTIONAL REGULATOR RUTR"/>
    <property type="match status" value="1"/>
</dbReference>
<reference evidence="6" key="1">
    <citation type="submission" date="2020-10" db="EMBL/GenBank/DDBJ databases">
        <authorList>
            <person name="Gilroy R."/>
        </authorList>
    </citation>
    <scope>NUCLEOTIDE SEQUENCE</scope>
    <source>
        <strain evidence="6">18911</strain>
    </source>
</reference>
<evidence type="ECO:0000256" key="4">
    <source>
        <dbReference type="PROSITE-ProRule" id="PRU00335"/>
    </source>
</evidence>
<gene>
    <name evidence="6" type="ORF">IAB05_01800</name>
</gene>
<dbReference type="InterPro" id="IPR009057">
    <property type="entry name" value="Homeodomain-like_sf"/>
</dbReference>
<dbReference type="AlphaFoldDB" id="A0A9D1MH88"/>
<evidence type="ECO:0000313" key="6">
    <source>
        <dbReference type="EMBL" id="HIU60106.1"/>
    </source>
</evidence>
<dbReference type="GO" id="GO:0003700">
    <property type="term" value="F:DNA-binding transcription factor activity"/>
    <property type="evidence" value="ECO:0007669"/>
    <property type="project" value="TreeGrafter"/>
</dbReference>
<keyword evidence="3" id="KW-0804">Transcription</keyword>
<feature type="DNA-binding region" description="H-T-H motif" evidence="4">
    <location>
        <begin position="29"/>
        <end position="48"/>
    </location>
</feature>
<evidence type="ECO:0000256" key="2">
    <source>
        <dbReference type="ARBA" id="ARBA00023125"/>
    </source>
</evidence>
<keyword evidence="1" id="KW-0805">Transcription regulation</keyword>
<dbReference type="Proteomes" id="UP000824094">
    <property type="component" value="Unassembled WGS sequence"/>
</dbReference>
<comment type="caution">
    <text evidence="6">The sequence shown here is derived from an EMBL/GenBank/DDBJ whole genome shotgun (WGS) entry which is preliminary data.</text>
</comment>
<dbReference type="PANTHER" id="PTHR30055:SF234">
    <property type="entry name" value="HTH-TYPE TRANSCRIPTIONAL REGULATOR BETI"/>
    <property type="match status" value="1"/>
</dbReference>
<dbReference type="SUPFAM" id="SSF46689">
    <property type="entry name" value="Homeodomain-like"/>
    <property type="match status" value="1"/>
</dbReference>
<reference evidence="6" key="2">
    <citation type="journal article" date="2021" name="PeerJ">
        <title>Extensive microbial diversity within the chicken gut microbiome revealed by metagenomics and culture.</title>
        <authorList>
            <person name="Gilroy R."/>
            <person name="Ravi A."/>
            <person name="Getino M."/>
            <person name="Pursley I."/>
            <person name="Horton D.L."/>
            <person name="Alikhan N.F."/>
            <person name="Baker D."/>
            <person name="Gharbi K."/>
            <person name="Hall N."/>
            <person name="Watson M."/>
            <person name="Adriaenssens E.M."/>
            <person name="Foster-Nyarko E."/>
            <person name="Jarju S."/>
            <person name="Secka A."/>
            <person name="Antonio M."/>
            <person name="Oren A."/>
            <person name="Chaudhuri R.R."/>
            <person name="La Ragione R."/>
            <person name="Hildebrand F."/>
            <person name="Pallen M.J."/>
        </authorList>
    </citation>
    <scope>NUCLEOTIDE SEQUENCE</scope>
    <source>
        <strain evidence="6">18911</strain>
    </source>
</reference>
<evidence type="ECO:0000256" key="3">
    <source>
        <dbReference type="ARBA" id="ARBA00023163"/>
    </source>
</evidence>
<accession>A0A9D1MH88</accession>
<dbReference type="PRINTS" id="PR00455">
    <property type="entry name" value="HTHTETR"/>
</dbReference>
<dbReference type="InterPro" id="IPR050109">
    <property type="entry name" value="HTH-type_TetR-like_transc_reg"/>
</dbReference>
<dbReference type="InterPro" id="IPR001647">
    <property type="entry name" value="HTH_TetR"/>
</dbReference>
<dbReference type="EMBL" id="DVNF01000057">
    <property type="protein sequence ID" value="HIU60106.1"/>
    <property type="molecule type" value="Genomic_DNA"/>
</dbReference>
<evidence type="ECO:0000259" key="5">
    <source>
        <dbReference type="PROSITE" id="PS50977"/>
    </source>
</evidence>
<sequence length="191" mass="21418">MQYQKEEVRNRIINAAFSEFEKNGFYRASMLQISTRAKVPIGNLYRYFNGKEALFKACVDSAYSYCLTLMDSVFDAGLNEAGYDGTTISLLKGAKSQGRGINLLTEKSGGSEYSDFINQITELGYRKLEENFAAKGYPVDEFVAKTIAANITEGVLSVLTRAPEERRQDLMTKLMNFYFRDLGERVGGNGQ</sequence>
<organism evidence="6 7">
    <name type="scientific">Candidatus Stercoripulliclostridium merdigallinarum</name>
    <dbReference type="NCBI Taxonomy" id="2840951"/>
    <lineage>
        <taxon>Bacteria</taxon>
        <taxon>Bacillati</taxon>
        <taxon>Bacillota</taxon>
        <taxon>Clostridia</taxon>
        <taxon>Eubacteriales</taxon>
        <taxon>Candidatus Stercoripulliclostridium</taxon>
    </lineage>
</organism>
<keyword evidence="2 4" id="KW-0238">DNA-binding</keyword>
<evidence type="ECO:0000313" key="7">
    <source>
        <dbReference type="Proteomes" id="UP000824094"/>
    </source>
</evidence>
<dbReference type="PROSITE" id="PS50977">
    <property type="entry name" value="HTH_TETR_2"/>
    <property type="match status" value="1"/>
</dbReference>
<evidence type="ECO:0000256" key="1">
    <source>
        <dbReference type="ARBA" id="ARBA00023015"/>
    </source>
</evidence>
<dbReference type="GO" id="GO:0000976">
    <property type="term" value="F:transcription cis-regulatory region binding"/>
    <property type="evidence" value="ECO:0007669"/>
    <property type="project" value="TreeGrafter"/>
</dbReference>
<proteinExistence type="predicted"/>
<name>A0A9D1MH88_9FIRM</name>
<dbReference type="Pfam" id="PF00440">
    <property type="entry name" value="TetR_N"/>
    <property type="match status" value="1"/>
</dbReference>
<protein>
    <submittedName>
        <fullName evidence="6">TetR/AcrR family transcriptional regulator</fullName>
    </submittedName>
</protein>
<dbReference type="Gene3D" id="1.10.357.10">
    <property type="entry name" value="Tetracycline Repressor, domain 2"/>
    <property type="match status" value="1"/>
</dbReference>